<accession>A0ABU0UW76</accession>
<protein>
    <submittedName>
        <fullName evidence="6">DNA-binding transcriptional LysR family regulator</fullName>
    </submittedName>
</protein>
<evidence type="ECO:0000256" key="4">
    <source>
        <dbReference type="ARBA" id="ARBA00023163"/>
    </source>
</evidence>
<dbReference type="EMBL" id="JAUTBK010000002">
    <property type="protein sequence ID" value="MDQ1208782.1"/>
    <property type="molecule type" value="Genomic_DNA"/>
</dbReference>
<reference evidence="6 7" key="1">
    <citation type="submission" date="2023-07" db="EMBL/GenBank/DDBJ databases">
        <title>Functional and genomic diversity of the sorghum phyllosphere microbiome.</title>
        <authorList>
            <person name="Shade A."/>
        </authorList>
    </citation>
    <scope>NUCLEOTIDE SEQUENCE [LARGE SCALE GENOMIC DNA]</scope>
    <source>
        <strain evidence="6 7">SORGH_AS_0887</strain>
    </source>
</reference>
<name>A0ABU0UW76_ACIBI</name>
<dbReference type="Pfam" id="PF00126">
    <property type="entry name" value="HTH_1"/>
    <property type="match status" value="1"/>
</dbReference>
<dbReference type="Gene3D" id="1.10.10.10">
    <property type="entry name" value="Winged helix-like DNA-binding domain superfamily/Winged helix DNA-binding domain"/>
    <property type="match status" value="1"/>
</dbReference>
<proteinExistence type="inferred from homology"/>
<dbReference type="Proteomes" id="UP001233360">
    <property type="component" value="Unassembled WGS sequence"/>
</dbReference>
<gene>
    <name evidence="6" type="ORF">QE380_001705</name>
</gene>
<evidence type="ECO:0000256" key="2">
    <source>
        <dbReference type="ARBA" id="ARBA00023015"/>
    </source>
</evidence>
<dbReference type="PANTHER" id="PTHR30346">
    <property type="entry name" value="TRANSCRIPTIONAL DUAL REGULATOR HCAR-RELATED"/>
    <property type="match status" value="1"/>
</dbReference>
<dbReference type="Gene3D" id="3.40.190.10">
    <property type="entry name" value="Periplasmic binding protein-like II"/>
    <property type="match status" value="2"/>
</dbReference>
<dbReference type="SUPFAM" id="SSF53850">
    <property type="entry name" value="Periplasmic binding protein-like II"/>
    <property type="match status" value="1"/>
</dbReference>
<evidence type="ECO:0000313" key="6">
    <source>
        <dbReference type="EMBL" id="MDQ1208782.1"/>
    </source>
</evidence>
<comment type="caution">
    <text evidence="6">The sequence shown here is derived from an EMBL/GenBank/DDBJ whole genome shotgun (WGS) entry which is preliminary data.</text>
</comment>
<dbReference type="RefSeq" id="WP_307003317.1">
    <property type="nucleotide sequence ID" value="NZ_JAUTBK010000002.1"/>
</dbReference>
<keyword evidence="3 6" id="KW-0238">DNA-binding</keyword>
<comment type="similarity">
    <text evidence="1">Belongs to the LysR transcriptional regulatory family.</text>
</comment>
<keyword evidence="7" id="KW-1185">Reference proteome</keyword>
<sequence length="299" mass="33785">MSTLKQFRYFVTIVETGSFIAASEQLFIAQSALSRQMMLLEDELGFLIFDRSEKKIKLTTVGDQFYRDIKKQLSALQNTILSAQNLAKGKGRIFRIAHSSSVILNQDKLKLFKQLCIEYQIEIEIETLASELQVEAIENGSLDIGFIRPPVLASLEHLNHQTVYSSKLCVAVCMEQPALNQQKVKLSDLKDIPFVSMPHSDRGGLSYLAANLCLSHGFSPQPALIRSRKITQLQLVSQNLGICIVPQDFESVLPNNVRLIELDHESRFSPVVLLWKKETDSLLQCCVEEIFKSFYDSKA</sequence>
<dbReference type="PRINTS" id="PR00039">
    <property type="entry name" value="HTHLYSR"/>
</dbReference>
<dbReference type="GO" id="GO:0003677">
    <property type="term" value="F:DNA binding"/>
    <property type="evidence" value="ECO:0007669"/>
    <property type="project" value="UniProtKB-KW"/>
</dbReference>
<evidence type="ECO:0000256" key="1">
    <source>
        <dbReference type="ARBA" id="ARBA00009437"/>
    </source>
</evidence>
<dbReference type="Pfam" id="PF03466">
    <property type="entry name" value="LysR_substrate"/>
    <property type="match status" value="1"/>
</dbReference>
<dbReference type="PANTHER" id="PTHR30346:SF17">
    <property type="entry name" value="LYSR FAMILY TRANSCRIPTIONAL REGULATOR"/>
    <property type="match status" value="1"/>
</dbReference>
<dbReference type="SUPFAM" id="SSF46785">
    <property type="entry name" value="Winged helix' DNA-binding domain"/>
    <property type="match status" value="1"/>
</dbReference>
<dbReference type="PROSITE" id="PS50931">
    <property type="entry name" value="HTH_LYSR"/>
    <property type="match status" value="1"/>
</dbReference>
<evidence type="ECO:0000256" key="3">
    <source>
        <dbReference type="ARBA" id="ARBA00023125"/>
    </source>
</evidence>
<keyword evidence="2" id="KW-0805">Transcription regulation</keyword>
<dbReference type="InterPro" id="IPR000847">
    <property type="entry name" value="LysR_HTH_N"/>
</dbReference>
<keyword evidence="4" id="KW-0804">Transcription</keyword>
<feature type="domain" description="HTH lysR-type" evidence="5">
    <location>
        <begin position="1"/>
        <end position="59"/>
    </location>
</feature>
<dbReference type="InterPro" id="IPR036390">
    <property type="entry name" value="WH_DNA-bd_sf"/>
</dbReference>
<evidence type="ECO:0000313" key="7">
    <source>
        <dbReference type="Proteomes" id="UP001233360"/>
    </source>
</evidence>
<dbReference type="InterPro" id="IPR036388">
    <property type="entry name" value="WH-like_DNA-bd_sf"/>
</dbReference>
<organism evidence="6 7">
    <name type="scientific">Acinetobacter baylyi</name>
    <dbReference type="NCBI Taxonomy" id="202950"/>
    <lineage>
        <taxon>Bacteria</taxon>
        <taxon>Pseudomonadati</taxon>
        <taxon>Pseudomonadota</taxon>
        <taxon>Gammaproteobacteria</taxon>
        <taxon>Moraxellales</taxon>
        <taxon>Moraxellaceae</taxon>
        <taxon>Acinetobacter</taxon>
    </lineage>
</organism>
<dbReference type="CDD" id="cd08414">
    <property type="entry name" value="PBP2_LTTR_aromatics_like"/>
    <property type="match status" value="1"/>
</dbReference>
<dbReference type="InterPro" id="IPR005119">
    <property type="entry name" value="LysR_subst-bd"/>
</dbReference>
<evidence type="ECO:0000259" key="5">
    <source>
        <dbReference type="PROSITE" id="PS50931"/>
    </source>
</evidence>